<dbReference type="Pfam" id="PF12698">
    <property type="entry name" value="ABC2_membrane_3"/>
    <property type="match status" value="2"/>
</dbReference>
<keyword evidence="2 6" id="KW-0812">Transmembrane</keyword>
<dbReference type="AlphaFoldDB" id="A0A918XBU4"/>
<feature type="compositionally biased region" description="Low complexity" evidence="5">
    <location>
        <begin position="417"/>
        <end position="435"/>
    </location>
</feature>
<dbReference type="PANTHER" id="PTHR43077">
    <property type="entry name" value="TRANSPORT PERMEASE YVFS-RELATED"/>
    <property type="match status" value="1"/>
</dbReference>
<dbReference type="InterPro" id="IPR013525">
    <property type="entry name" value="ABC2_TM"/>
</dbReference>
<dbReference type="InterPro" id="IPR017500">
    <property type="entry name" value="Phage_infect_YhgE_N"/>
</dbReference>
<evidence type="ECO:0000256" key="3">
    <source>
        <dbReference type="ARBA" id="ARBA00022989"/>
    </source>
</evidence>
<feature type="region of interest" description="Disordered" evidence="5">
    <location>
        <begin position="187"/>
        <end position="217"/>
    </location>
</feature>
<evidence type="ECO:0000256" key="6">
    <source>
        <dbReference type="SAM" id="Phobius"/>
    </source>
</evidence>
<dbReference type="EMBL" id="BMXL01000006">
    <property type="protein sequence ID" value="GHD22759.1"/>
    <property type="molecule type" value="Genomic_DNA"/>
</dbReference>
<dbReference type="Gene3D" id="1.10.287.950">
    <property type="entry name" value="Methyl-accepting chemotaxis protein"/>
    <property type="match status" value="1"/>
</dbReference>
<dbReference type="GO" id="GO:0140359">
    <property type="term" value="F:ABC-type transporter activity"/>
    <property type="evidence" value="ECO:0007669"/>
    <property type="project" value="InterPro"/>
</dbReference>
<feature type="transmembrane region" description="Helical" evidence="6">
    <location>
        <begin position="653"/>
        <end position="676"/>
    </location>
</feature>
<dbReference type="NCBIfam" id="TIGR03061">
    <property type="entry name" value="pip_yhgE_Nterm"/>
    <property type="match status" value="1"/>
</dbReference>
<evidence type="ECO:0000256" key="5">
    <source>
        <dbReference type="SAM" id="MobiDB-lite"/>
    </source>
</evidence>
<dbReference type="NCBIfam" id="TIGR03062">
    <property type="entry name" value="pip_yhgE_Cterm"/>
    <property type="match status" value="1"/>
</dbReference>
<gene>
    <name evidence="8" type="ORF">GCM10007147_17420</name>
</gene>
<feature type="compositionally biased region" description="Low complexity" evidence="5">
    <location>
        <begin position="192"/>
        <end position="202"/>
    </location>
</feature>
<keyword evidence="9" id="KW-1185">Reference proteome</keyword>
<keyword evidence="4 6" id="KW-0472">Membrane</keyword>
<dbReference type="GO" id="GO:0016020">
    <property type="term" value="C:membrane"/>
    <property type="evidence" value="ECO:0007669"/>
    <property type="project" value="UniProtKB-SubCell"/>
</dbReference>
<organism evidence="8 9">
    <name type="scientific">Nocardiopsis kunsanensis</name>
    <dbReference type="NCBI Taxonomy" id="141693"/>
    <lineage>
        <taxon>Bacteria</taxon>
        <taxon>Bacillati</taxon>
        <taxon>Actinomycetota</taxon>
        <taxon>Actinomycetes</taxon>
        <taxon>Streptosporangiales</taxon>
        <taxon>Nocardiopsidaceae</taxon>
        <taxon>Nocardiopsis</taxon>
    </lineage>
</organism>
<reference evidence="8 9" key="1">
    <citation type="journal article" date="2014" name="Int. J. Syst. Evol. Microbiol.">
        <title>Complete genome sequence of Corynebacterium casei LMG S-19264T (=DSM 44701T), isolated from a smear-ripened cheese.</title>
        <authorList>
            <consortium name="US DOE Joint Genome Institute (JGI-PGF)"/>
            <person name="Walter F."/>
            <person name="Albersmeier A."/>
            <person name="Kalinowski J."/>
            <person name="Ruckert C."/>
        </authorList>
    </citation>
    <scope>NUCLEOTIDE SEQUENCE [LARGE SCALE GENOMIC DNA]</scope>
    <source>
        <strain evidence="8 9">KCTC 19473</strain>
    </source>
</reference>
<feature type="domain" description="ABC-2 type transporter transmembrane" evidence="7">
    <location>
        <begin position="28"/>
        <end position="169"/>
    </location>
</feature>
<keyword evidence="3 6" id="KW-1133">Transmembrane helix</keyword>
<dbReference type="InterPro" id="IPR017501">
    <property type="entry name" value="Phage_infect_YhgE_C"/>
</dbReference>
<evidence type="ECO:0000313" key="9">
    <source>
        <dbReference type="Proteomes" id="UP000654947"/>
    </source>
</evidence>
<feature type="transmembrane region" description="Helical" evidence="6">
    <location>
        <begin position="597"/>
        <end position="619"/>
    </location>
</feature>
<evidence type="ECO:0000256" key="1">
    <source>
        <dbReference type="ARBA" id="ARBA00004141"/>
    </source>
</evidence>
<feature type="region of interest" description="Disordered" evidence="5">
    <location>
        <begin position="417"/>
        <end position="441"/>
    </location>
</feature>
<comment type="caution">
    <text evidence="8">The sequence shown here is derived from an EMBL/GenBank/DDBJ whole genome shotgun (WGS) entry which is preliminary data.</text>
</comment>
<accession>A0A918XBU4</accession>
<comment type="subcellular location">
    <subcellularLocation>
        <location evidence="1">Membrane</location>
        <topology evidence="1">Multi-pass membrane protein</topology>
    </subcellularLocation>
</comment>
<proteinExistence type="predicted"/>
<sequence>MRLFAASRLGLLTMWSFLRSPLTAAALVALVLIPLLYSGMYLWSFWDPFDRAEHMPVALVNEDEPVVVDGEQVDIGGELTDELLDRGDLDWHLVEADEAASGVQEGEYYVSLTIPPNFSEDLTSPSRDHEGPTRSLLVANYNDANGYVVRQITGSAFEAVRGAAAQEATSDYFDEIFMGFNDVQGRTEEAAEGAGELSTGAGDAEEGAGELSEGAGRVHEGAGELDEGLTELLKGSRTLATGTEAASEEVGGQVERLDEFADEWQPRAEDDLPALQERAEAVAESSAELSTALEALPEETETEELAELDRRLGEFLEKNPGLADEYPEAHEILLDVQDGLDTALSLAGFVEDHRSDIDDAAETAAAVSSTASALAEDLPDLVEKAGTARERADELAEGLDELSTGAGDLRDGLVEASSGASDLDEGLGSLSGGASDLHEGLGELAGGADELAEGLDEGAEEIPTYSDQGRADAAEMMSEPVSLDSEIDNEAPDYGTGFAPFFVPLSLWVGAMMVFMVLPALSSRALSSAAPSWRVALAGRVVPLMLGSGQVLVMMAVLSGGLGLSAPNWPALLGFLLLTSAAFTVTVQYLNVRFGSAGRVVALVLLVLQLTSAGGTYPIETSPAFFQEVGPYLPLYWAVTAVRQLLAGGEMLLVGQAVGVMSLWLLVPLVLTWITVERKRTRTMKSLHPALEL</sequence>
<feature type="transmembrane region" description="Helical" evidence="6">
    <location>
        <begin position="541"/>
        <end position="563"/>
    </location>
</feature>
<dbReference type="InterPro" id="IPR051328">
    <property type="entry name" value="T7SS_ABC-Transporter"/>
</dbReference>
<evidence type="ECO:0000313" key="8">
    <source>
        <dbReference type="EMBL" id="GHD22759.1"/>
    </source>
</evidence>
<dbReference type="PANTHER" id="PTHR43077:SF5">
    <property type="entry name" value="PHAGE INFECTION PROTEIN"/>
    <property type="match status" value="1"/>
</dbReference>
<evidence type="ECO:0000256" key="2">
    <source>
        <dbReference type="ARBA" id="ARBA00022692"/>
    </source>
</evidence>
<dbReference type="Proteomes" id="UP000654947">
    <property type="component" value="Unassembled WGS sequence"/>
</dbReference>
<evidence type="ECO:0000256" key="4">
    <source>
        <dbReference type="ARBA" id="ARBA00023136"/>
    </source>
</evidence>
<name>A0A918XBU4_9ACTN</name>
<evidence type="ECO:0000259" key="7">
    <source>
        <dbReference type="Pfam" id="PF12698"/>
    </source>
</evidence>
<feature type="transmembrane region" description="Helical" evidence="6">
    <location>
        <begin position="569"/>
        <end position="590"/>
    </location>
</feature>
<feature type="transmembrane region" description="Helical" evidence="6">
    <location>
        <begin position="501"/>
        <end position="521"/>
    </location>
</feature>
<protein>
    <recommendedName>
        <fullName evidence="7">ABC-2 type transporter transmembrane domain-containing protein</fullName>
    </recommendedName>
</protein>
<feature type="domain" description="ABC-2 type transporter transmembrane" evidence="7">
    <location>
        <begin position="474"/>
        <end position="674"/>
    </location>
</feature>